<dbReference type="PANTHER" id="PTHR16631:SF17">
    <property type="entry name" value="GLUCAN ENDO-1,3-BETA-GLUCOSIDASE BTGC"/>
    <property type="match status" value="1"/>
</dbReference>
<dbReference type="OrthoDB" id="68336at2759"/>
<evidence type="ECO:0000313" key="23">
    <source>
        <dbReference type="Proteomes" id="UP000620104"/>
    </source>
</evidence>
<evidence type="ECO:0000256" key="20">
    <source>
        <dbReference type="SAM" id="MobiDB-lite"/>
    </source>
</evidence>
<dbReference type="GO" id="GO:0042973">
    <property type="term" value="F:glucan endo-1,3-beta-D-glucosidase activity"/>
    <property type="evidence" value="ECO:0007669"/>
    <property type="project" value="UniProtKB-EC"/>
</dbReference>
<keyword evidence="9" id="KW-0732">Signal</keyword>
<evidence type="ECO:0000256" key="13">
    <source>
        <dbReference type="ARBA" id="ARBA00023277"/>
    </source>
</evidence>
<comment type="subcellular location">
    <subcellularLocation>
        <location evidence="3">Cell membrane</location>
        <topology evidence="3">Single-pass type II membrane protein</topology>
    </subcellularLocation>
    <subcellularLocation>
        <location evidence="2">Secreted</location>
        <location evidence="2">Cell wall</location>
    </subcellularLocation>
</comment>
<comment type="catalytic activity">
    <reaction evidence="1">
        <text>Hydrolysis of (1-&gt;3)-beta-D-glucosidic linkages in (1-&gt;3)-beta-D-glucans.</text>
        <dbReference type="EC" id="3.2.1.39"/>
    </reaction>
</comment>
<evidence type="ECO:0000256" key="8">
    <source>
        <dbReference type="ARBA" id="ARBA00022525"/>
    </source>
</evidence>
<dbReference type="GO" id="GO:0009986">
    <property type="term" value="C:cell surface"/>
    <property type="evidence" value="ECO:0007669"/>
    <property type="project" value="TreeGrafter"/>
</dbReference>
<dbReference type="EMBL" id="BLZA01000009">
    <property type="protein sequence ID" value="GHJ84523.1"/>
    <property type="molecule type" value="Genomic_DNA"/>
</dbReference>
<keyword evidence="21" id="KW-1133">Transmembrane helix</keyword>
<keyword evidence="12" id="KW-0325">Glycoprotein</keyword>
<evidence type="ECO:0000256" key="17">
    <source>
        <dbReference type="ARBA" id="ARBA00042373"/>
    </source>
</evidence>
<proteinExistence type="inferred from homology"/>
<dbReference type="GO" id="GO:0000272">
    <property type="term" value="P:polysaccharide catabolic process"/>
    <property type="evidence" value="ECO:0007669"/>
    <property type="project" value="UniProtKB-KW"/>
</dbReference>
<comment type="similarity">
    <text evidence="4 19">Belongs to the glycosyl hydrolase 17 family.</text>
</comment>
<dbReference type="PANTHER" id="PTHR16631">
    <property type="entry name" value="GLUCAN 1,3-BETA-GLUCOSIDASE"/>
    <property type="match status" value="1"/>
</dbReference>
<dbReference type="Pfam" id="PF00332">
    <property type="entry name" value="Glyco_hydro_17"/>
    <property type="match status" value="1"/>
</dbReference>
<dbReference type="Proteomes" id="UP000620104">
    <property type="component" value="Unassembled WGS sequence"/>
</dbReference>
<evidence type="ECO:0000256" key="1">
    <source>
        <dbReference type="ARBA" id="ARBA00000382"/>
    </source>
</evidence>
<name>A0A8H3TNZ6_9TREE</name>
<dbReference type="GO" id="GO:0005886">
    <property type="term" value="C:plasma membrane"/>
    <property type="evidence" value="ECO:0007669"/>
    <property type="project" value="UniProtKB-SubCell"/>
</dbReference>
<keyword evidence="7" id="KW-0134">Cell wall</keyword>
<reference evidence="22" key="1">
    <citation type="submission" date="2020-07" db="EMBL/GenBank/DDBJ databases">
        <title>Draft Genome Sequence of a Deep-Sea Yeast, Naganishia (Cryptococcus) liquefaciens strain N6.</title>
        <authorList>
            <person name="Han Y.W."/>
            <person name="Kajitani R."/>
            <person name="Morimoto H."/>
            <person name="Parhat M."/>
            <person name="Tsubouchi H."/>
            <person name="Bakenova O."/>
            <person name="Ogata M."/>
            <person name="Argunhan B."/>
            <person name="Aoki R."/>
            <person name="Kajiwara S."/>
            <person name="Itoh T."/>
            <person name="Iwasaki H."/>
        </authorList>
    </citation>
    <scope>NUCLEOTIDE SEQUENCE</scope>
    <source>
        <strain evidence="22">N6</strain>
    </source>
</reference>
<dbReference type="InterPro" id="IPR017853">
    <property type="entry name" value="GH"/>
</dbReference>
<sequence>MSYAPVDNRASTYSDVHDYYDAIPAPHRLTGTFASPAVTPQGSFVDINNSPRWSTAAAGSSSGMYAAAGATPSEEDVGDKEWIGGAVGGDPQGRSAARLAQRRNKEGASYAAAGSGMAGAAVAGNRRRGWKRWWVIALGVLALVALGVGLGVGLTVGRNKSSASGSKTGSTTTTTTTDGDSGNSTTAFTKDARLHNSFHAFAYTPQNVLLPACGASLANITRDIHLLSQLTDKIRLYGANCNQTALVLQAIQDSGVDMRIYAAIYVDSNEQAYEDQVAAVESALKTYGTERVMGITVGNEYILNAQSAGTPAATATATLLARIAAFNATQQGWALDRMLPVGTSDAGSLMSTTLAAGIDYFHANVHPWFGTVGIDQAADWTYNFFQEFDVDVANSVPNQPPCAIAETGWPTQSMTTTEANNGVSGSQGDASIANLQTFLDTFVCAANANGTDYFFFEAFDEPWKAQFGGVEPYWGLFDSDRNLKEGITIPQCSHT</sequence>
<gene>
    <name evidence="22" type="ORF">NliqN6_0925</name>
</gene>
<evidence type="ECO:0000256" key="21">
    <source>
        <dbReference type="SAM" id="Phobius"/>
    </source>
</evidence>
<keyword evidence="10" id="KW-0378">Hydrolase</keyword>
<dbReference type="EC" id="3.2.1.39" evidence="5"/>
<feature type="region of interest" description="Disordered" evidence="20">
    <location>
        <begin position="159"/>
        <end position="184"/>
    </location>
</feature>
<dbReference type="GO" id="GO:0005576">
    <property type="term" value="C:extracellular region"/>
    <property type="evidence" value="ECO:0007669"/>
    <property type="project" value="TreeGrafter"/>
</dbReference>
<dbReference type="InterPro" id="IPR050732">
    <property type="entry name" value="Beta-glucan_modifiers"/>
</dbReference>
<evidence type="ECO:0000256" key="18">
    <source>
        <dbReference type="ARBA" id="ARBA00043078"/>
    </source>
</evidence>
<accession>A0A8H3TNZ6</accession>
<keyword evidence="11 21" id="KW-0472">Membrane</keyword>
<evidence type="ECO:0000256" key="12">
    <source>
        <dbReference type="ARBA" id="ARBA00023180"/>
    </source>
</evidence>
<evidence type="ECO:0000256" key="3">
    <source>
        <dbReference type="ARBA" id="ARBA00004401"/>
    </source>
</evidence>
<evidence type="ECO:0000256" key="2">
    <source>
        <dbReference type="ARBA" id="ARBA00004191"/>
    </source>
</evidence>
<evidence type="ECO:0000256" key="16">
    <source>
        <dbReference type="ARBA" id="ARBA00037649"/>
    </source>
</evidence>
<organism evidence="22 23">
    <name type="scientific">Naganishia liquefaciens</name>
    <dbReference type="NCBI Taxonomy" id="104408"/>
    <lineage>
        <taxon>Eukaryota</taxon>
        <taxon>Fungi</taxon>
        <taxon>Dikarya</taxon>
        <taxon>Basidiomycota</taxon>
        <taxon>Agaricomycotina</taxon>
        <taxon>Tremellomycetes</taxon>
        <taxon>Filobasidiales</taxon>
        <taxon>Filobasidiaceae</taxon>
        <taxon>Naganishia</taxon>
    </lineage>
</organism>
<dbReference type="SUPFAM" id="SSF51445">
    <property type="entry name" value="(Trans)glycosidases"/>
    <property type="match status" value="1"/>
</dbReference>
<keyword evidence="21" id="KW-0812">Transmembrane</keyword>
<evidence type="ECO:0000256" key="15">
    <source>
        <dbReference type="ARBA" id="ARBA00023326"/>
    </source>
</evidence>
<keyword evidence="15" id="KW-0624">Polysaccharide degradation</keyword>
<comment type="caution">
    <text evidence="22">The sequence shown here is derived from an EMBL/GenBank/DDBJ whole genome shotgun (WGS) entry which is preliminary data.</text>
</comment>
<evidence type="ECO:0000256" key="5">
    <source>
        <dbReference type="ARBA" id="ARBA00012780"/>
    </source>
</evidence>
<keyword evidence="23" id="KW-1185">Reference proteome</keyword>
<evidence type="ECO:0000256" key="19">
    <source>
        <dbReference type="RuleBase" id="RU004335"/>
    </source>
</evidence>
<keyword evidence="8" id="KW-0964">Secreted</keyword>
<evidence type="ECO:0000256" key="6">
    <source>
        <dbReference type="ARBA" id="ARBA00022475"/>
    </source>
</evidence>
<dbReference type="Gene3D" id="3.20.20.80">
    <property type="entry name" value="Glycosidases"/>
    <property type="match status" value="2"/>
</dbReference>
<dbReference type="AlphaFoldDB" id="A0A8H3TNZ6"/>
<evidence type="ECO:0000256" key="7">
    <source>
        <dbReference type="ARBA" id="ARBA00022512"/>
    </source>
</evidence>
<evidence type="ECO:0000256" key="11">
    <source>
        <dbReference type="ARBA" id="ARBA00023136"/>
    </source>
</evidence>
<keyword evidence="6" id="KW-1003">Cell membrane</keyword>
<dbReference type="GO" id="GO:0071555">
    <property type="term" value="P:cell wall organization"/>
    <property type="evidence" value="ECO:0007669"/>
    <property type="project" value="UniProtKB-KW"/>
</dbReference>
<evidence type="ECO:0000256" key="14">
    <source>
        <dbReference type="ARBA" id="ARBA00023316"/>
    </source>
</evidence>
<evidence type="ECO:0000313" key="22">
    <source>
        <dbReference type="EMBL" id="GHJ84523.1"/>
    </source>
</evidence>
<protein>
    <recommendedName>
        <fullName evidence="5">glucan endo-1,3-beta-D-glucosidase</fullName>
        <ecNumber evidence="5">3.2.1.39</ecNumber>
    </recommendedName>
    <alternativeName>
        <fullName evidence="18">Endo-1,3-beta-glucanase btgC</fullName>
    </alternativeName>
    <alternativeName>
        <fullName evidence="17">Laminarinase btgC</fullName>
    </alternativeName>
</protein>
<evidence type="ECO:0000256" key="9">
    <source>
        <dbReference type="ARBA" id="ARBA00022729"/>
    </source>
</evidence>
<keyword evidence="13" id="KW-0119">Carbohydrate metabolism</keyword>
<comment type="function">
    <text evidence="16">Glucanases play a role in cell expansion during growth, in cell-cell fusion during mating, and in spore release during sporulation. This enzyme may be involved in beta-glucan degradation. Active on laminarin and lichenan.</text>
</comment>
<evidence type="ECO:0000256" key="4">
    <source>
        <dbReference type="ARBA" id="ARBA00008773"/>
    </source>
</evidence>
<keyword evidence="14" id="KW-0961">Cell wall biogenesis/degradation</keyword>
<dbReference type="InterPro" id="IPR000490">
    <property type="entry name" value="Glyco_hydro_17"/>
</dbReference>
<evidence type="ECO:0000256" key="10">
    <source>
        <dbReference type="ARBA" id="ARBA00022801"/>
    </source>
</evidence>
<dbReference type="GO" id="GO:0009277">
    <property type="term" value="C:fungal-type cell wall"/>
    <property type="evidence" value="ECO:0007669"/>
    <property type="project" value="TreeGrafter"/>
</dbReference>
<feature type="transmembrane region" description="Helical" evidence="21">
    <location>
        <begin position="133"/>
        <end position="154"/>
    </location>
</feature>